<feature type="domain" description="Aerobactin siderophore biosynthesis IucA/IucC-like C-terminal" evidence="2">
    <location>
        <begin position="83"/>
        <end position="216"/>
    </location>
</feature>
<proteinExistence type="predicted"/>
<feature type="domain" description="Ferric siderophore reductase C-terminal" evidence="3">
    <location>
        <begin position="232"/>
        <end position="253"/>
    </location>
</feature>
<accession>A0A238H541</accession>
<evidence type="ECO:0000256" key="1">
    <source>
        <dbReference type="SAM" id="Phobius"/>
    </source>
</evidence>
<dbReference type="InterPro" id="IPR024726">
    <property type="entry name" value="FhuF_C"/>
</dbReference>
<dbReference type="GO" id="GO:0003824">
    <property type="term" value="F:catalytic activity"/>
    <property type="evidence" value="ECO:0007669"/>
    <property type="project" value="UniProtKB-ARBA"/>
</dbReference>
<keyword evidence="1" id="KW-0812">Transmembrane</keyword>
<keyword evidence="1" id="KW-1133">Transmembrane helix</keyword>
<keyword evidence="1" id="KW-0472">Membrane</keyword>
<dbReference type="Pfam" id="PF11575">
    <property type="entry name" value="FhuF_C"/>
    <property type="match status" value="1"/>
</dbReference>
<evidence type="ECO:0000313" key="4">
    <source>
        <dbReference type="EMBL" id="SMG00491.1"/>
    </source>
</evidence>
<dbReference type="Proteomes" id="UP000198460">
    <property type="component" value="Unassembled WGS sequence"/>
</dbReference>
<evidence type="ECO:0000313" key="5">
    <source>
        <dbReference type="Proteomes" id="UP000198460"/>
    </source>
</evidence>
<evidence type="ECO:0000259" key="3">
    <source>
        <dbReference type="Pfam" id="PF11575"/>
    </source>
</evidence>
<feature type="transmembrane region" description="Helical" evidence="1">
    <location>
        <begin position="88"/>
        <end position="105"/>
    </location>
</feature>
<dbReference type="EMBL" id="FXAN01000056">
    <property type="protein sequence ID" value="SMG00491.1"/>
    <property type="molecule type" value="Genomic_DNA"/>
</dbReference>
<name>A0A238H541_9BURK</name>
<dbReference type="InterPro" id="IPR008090">
    <property type="entry name" value="Fe_iron_reduct"/>
</dbReference>
<reference evidence="4 5" key="1">
    <citation type="submission" date="2017-04" db="EMBL/GenBank/DDBJ databases">
        <authorList>
            <person name="Afonso C.L."/>
            <person name="Miller P.J."/>
            <person name="Scott M.A."/>
            <person name="Spackman E."/>
            <person name="Goraichik I."/>
            <person name="Dimitrov K.M."/>
            <person name="Suarez D.L."/>
            <person name="Swayne D.E."/>
        </authorList>
    </citation>
    <scope>NUCLEOTIDE SEQUENCE [LARGE SCALE GENOMIC DNA]</scope>
    <source>
        <strain evidence="4">LMG 28154</strain>
    </source>
</reference>
<dbReference type="Pfam" id="PF06276">
    <property type="entry name" value="FhuF"/>
    <property type="match status" value="1"/>
</dbReference>
<evidence type="ECO:0000259" key="2">
    <source>
        <dbReference type="Pfam" id="PF06276"/>
    </source>
</evidence>
<dbReference type="InterPro" id="IPR022770">
    <property type="entry name" value="IucA/IucC-like_C"/>
</dbReference>
<dbReference type="AlphaFoldDB" id="A0A238H541"/>
<gene>
    <name evidence="4" type="ORF">BSIN_3621</name>
</gene>
<sequence>MMPHRVHAQRLSAFAPAPVAHYLEHVWLGVPDACDEPALAAHGGSAPDVIPPDALASRRDALLGAMAALYGGDVCAQARALLSQWSKYYFGLAASAGFAAALLLGRTLDMTPSRMRVVLRDGMPAALIFDADALRPAQPDPASRYAALVEHLRATIGALGTLAKLSPRVLWSNAGNLLDYLFEQCAHVPRAAADAAWLFGALDAHGEANPLRLPVRRVTPGSARLPDPFRVRRVCCLRNEIPGEDQLCGSCPLLLTMGDDELAKQEALR</sequence>
<dbReference type="NCBIfam" id="TIGR03951">
    <property type="entry name" value="Fe_III_red_FhuF"/>
    <property type="match status" value="1"/>
</dbReference>
<organism evidence="4 5">
    <name type="scientific">Burkholderia singularis</name>
    <dbReference type="NCBI Taxonomy" id="1503053"/>
    <lineage>
        <taxon>Bacteria</taxon>
        <taxon>Pseudomonadati</taxon>
        <taxon>Pseudomonadota</taxon>
        <taxon>Betaproteobacteria</taxon>
        <taxon>Burkholderiales</taxon>
        <taxon>Burkholderiaceae</taxon>
        <taxon>Burkholderia</taxon>
        <taxon>pseudomallei group</taxon>
    </lineage>
</organism>
<dbReference type="GO" id="GO:0051537">
    <property type="term" value="F:2 iron, 2 sulfur cluster binding"/>
    <property type="evidence" value="ECO:0007669"/>
    <property type="project" value="InterPro"/>
</dbReference>
<protein>
    <submittedName>
        <fullName evidence="4">Ferric reductase</fullName>
    </submittedName>
</protein>